<dbReference type="FunFam" id="1.25.40.340:FF:000001">
    <property type="entry name" value="Dihydroxyacetone kinase 1"/>
    <property type="match status" value="1"/>
</dbReference>
<keyword evidence="16" id="KW-1185">Reference proteome</keyword>
<evidence type="ECO:0000313" key="15">
    <source>
        <dbReference type="EMBL" id="KAB8296184.1"/>
    </source>
</evidence>
<evidence type="ECO:0000256" key="5">
    <source>
        <dbReference type="ARBA" id="ARBA00022741"/>
    </source>
</evidence>
<dbReference type="GO" id="GO:0050354">
    <property type="term" value="F:triokinase activity"/>
    <property type="evidence" value="ECO:0007669"/>
    <property type="project" value="UniProtKB-EC"/>
</dbReference>
<comment type="catalytic activity">
    <reaction evidence="9">
        <text>D-glyceraldehyde + ATP = D-glyceraldehyde 3-phosphate + ADP + H(+)</text>
        <dbReference type="Rhea" id="RHEA:13941"/>
        <dbReference type="ChEBI" id="CHEBI:15378"/>
        <dbReference type="ChEBI" id="CHEBI:17378"/>
        <dbReference type="ChEBI" id="CHEBI:30616"/>
        <dbReference type="ChEBI" id="CHEBI:59776"/>
        <dbReference type="ChEBI" id="CHEBI:456216"/>
        <dbReference type="EC" id="2.7.1.28"/>
    </reaction>
</comment>
<dbReference type="GO" id="GO:0005524">
    <property type="term" value="F:ATP binding"/>
    <property type="evidence" value="ECO:0007669"/>
    <property type="project" value="UniProtKB-KW"/>
</dbReference>
<dbReference type="GO" id="GO:0005829">
    <property type="term" value="C:cytosol"/>
    <property type="evidence" value="ECO:0007669"/>
    <property type="project" value="TreeGrafter"/>
</dbReference>
<dbReference type="SUPFAM" id="SSF82549">
    <property type="entry name" value="DAK1/DegV-like"/>
    <property type="match status" value="1"/>
</dbReference>
<dbReference type="SUPFAM" id="SSF101473">
    <property type="entry name" value="DhaL-like"/>
    <property type="match status" value="1"/>
</dbReference>
<evidence type="ECO:0000256" key="6">
    <source>
        <dbReference type="ARBA" id="ARBA00022777"/>
    </source>
</evidence>
<dbReference type="InterPro" id="IPR036117">
    <property type="entry name" value="DhaL_dom_sf"/>
</dbReference>
<feature type="binding site" evidence="12">
    <location>
        <position position="111"/>
    </location>
    <ligand>
        <name>substrate</name>
    </ligand>
</feature>
<dbReference type="InterPro" id="IPR050861">
    <property type="entry name" value="Dihydroxyacetone_Kinase"/>
</dbReference>
<keyword evidence="4" id="KW-0808">Transferase</keyword>
<evidence type="ECO:0000256" key="2">
    <source>
        <dbReference type="ARBA" id="ARBA00004778"/>
    </source>
</evidence>
<gene>
    <name evidence="15" type="ORF">EYC80_008968</name>
</gene>
<comment type="caution">
    <text evidence="15">The sequence shown here is derived from an EMBL/GenBank/DDBJ whole genome shotgun (WGS) entry which is preliminary data.</text>
</comment>
<comment type="function">
    <text evidence="1">Catalyzes both the phosphorylation of dihydroxyacetone and of glyceraldehyde.</text>
</comment>
<dbReference type="Gene3D" id="1.25.40.340">
    <property type="match status" value="1"/>
</dbReference>
<feature type="domain" description="DhaL" evidence="13">
    <location>
        <begin position="384"/>
        <end position="581"/>
    </location>
</feature>
<keyword evidence="8" id="KW-0067">ATP-binding</keyword>
<dbReference type="OrthoDB" id="1724672at2759"/>
<proteinExistence type="inferred from homology"/>
<accession>A0A5N6K2C5</accession>
<comment type="catalytic activity">
    <reaction evidence="10">
        <text>dihydroxyacetone + ATP = dihydroxyacetone phosphate + ADP + H(+)</text>
        <dbReference type="Rhea" id="RHEA:15773"/>
        <dbReference type="ChEBI" id="CHEBI:15378"/>
        <dbReference type="ChEBI" id="CHEBI:16016"/>
        <dbReference type="ChEBI" id="CHEBI:30616"/>
        <dbReference type="ChEBI" id="CHEBI:57642"/>
        <dbReference type="ChEBI" id="CHEBI:456216"/>
        <dbReference type="EC" id="2.7.1.29"/>
    </reaction>
</comment>
<reference evidence="15 16" key="1">
    <citation type="submission" date="2019-06" db="EMBL/GenBank/DDBJ databases">
        <title>Genome Sequence of the Brown Rot Fungal Pathogen Monilinia laxa.</title>
        <authorList>
            <person name="De Miccolis Angelini R.M."/>
            <person name="Landi L."/>
            <person name="Abate D."/>
            <person name="Pollastro S."/>
            <person name="Romanazzi G."/>
            <person name="Faretra F."/>
        </authorList>
    </citation>
    <scope>NUCLEOTIDE SEQUENCE [LARGE SCALE GENOMIC DNA]</scope>
    <source>
        <strain evidence="15 16">Mlax316</strain>
    </source>
</reference>
<evidence type="ECO:0000256" key="12">
    <source>
        <dbReference type="PIRSR" id="PIRSR612734-2"/>
    </source>
</evidence>
<dbReference type="NCBIfam" id="TIGR02361">
    <property type="entry name" value="dak_ATP"/>
    <property type="match status" value="1"/>
</dbReference>
<evidence type="ECO:0000313" key="16">
    <source>
        <dbReference type="Proteomes" id="UP000326757"/>
    </source>
</evidence>
<evidence type="ECO:0000259" key="13">
    <source>
        <dbReference type="PROSITE" id="PS51480"/>
    </source>
</evidence>
<feature type="active site" description="Tele-hemiaminal-histidine intermediate" evidence="11">
    <location>
        <position position="225"/>
    </location>
</feature>
<keyword evidence="6" id="KW-0418">Kinase</keyword>
<evidence type="ECO:0000256" key="9">
    <source>
        <dbReference type="ARBA" id="ARBA00047974"/>
    </source>
</evidence>
<dbReference type="PROSITE" id="PS51480">
    <property type="entry name" value="DHAL"/>
    <property type="match status" value="1"/>
</dbReference>
<dbReference type="PANTHER" id="PTHR28629:SF14">
    <property type="entry name" value="DIHYDROXYACETONE KINASE 1"/>
    <property type="match status" value="1"/>
</dbReference>
<keyword evidence="7" id="KW-0319">Glycerol metabolism</keyword>
<dbReference type="EMBL" id="VIGI01000009">
    <property type="protein sequence ID" value="KAB8296184.1"/>
    <property type="molecule type" value="Genomic_DNA"/>
</dbReference>
<evidence type="ECO:0000256" key="1">
    <source>
        <dbReference type="ARBA" id="ARBA00003264"/>
    </source>
</evidence>
<dbReference type="Proteomes" id="UP000326757">
    <property type="component" value="Unassembled WGS sequence"/>
</dbReference>
<evidence type="ECO:0000259" key="14">
    <source>
        <dbReference type="PROSITE" id="PS51481"/>
    </source>
</evidence>
<evidence type="ECO:0000256" key="4">
    <source>
        <dbReference type="ARBA" id="ARBA00022679"/>
    </source>
</evidence>
<evidence type="ECO:0000256" key="7">
    <source>
        <dbReference type="ARBA" id="ARBA00022798"/>
    </source>
</evidence>
<dbReference type="Gene3D" id="3.40.50.10440">
    <property type="entry name" value="Dihydroxyacetone kinase, domain 1"/>
    <property type="match status" value="1"/>
</dbReference>
<dbReference type="Pfam" id="PF02734">
    <property type="entry name" value="Dak2"/>
    <property type="match status" value="1"/>
</dbReference>
<protein>
    <submittedName>
        <fullName evidence="15">Uncharacterized protein</fullName>
    </submittedName>
</protein>
<dbReference type="PANTHER" id="PTHR28629">
    <property type="entry name" value="TRIOKINASE/FMN CYCLASE"/>
    <property type="match status" value="1"/>
</dbReference>
<organism evidence="15 16">
    <name type="scientific">Monilinia laxa</name>
    <name type="common">Brown rot fungus</name>
    <name type="synonym">Sclerotinia laxa</name>
    <dbReference type="NCBI Taxonomy" id="61186"/>
    <lineage>
        <taxon>Eukaryota</taxon>
        <taxon>Fungi</taxon>
        <taxon>Dikarya</taxon>
        <taxon>Ascomycota</taxon>
        <taxon>Pezizomycotina</taxon>
        <taxon>Leotiomycetes</taxon>
        <taxon>Helotiales</taxon>
        <taxon>Sclerotiniaceae</taxon>
        <taxon>Monilinia</taxon>
    </lineage>
</organism>
<dbReference type="GO" id="GO:0019588">
    <property type="term" value="P:anaerobic glycerol catabolic process"/>
    <property type="evidence" value="ECO:0007669"/>
    <property type="project" value="UniProtKB-UniPathway"/>
</dbReference>
<comment type="pathway">
    <text evidence="2">Polyol metabolism; glycerol fermentation; glycerone phosphate from glycerol (oxidative route): step 2/2.</text>
</comment>
<dbReference type="InterPro" id="IPR012734">
    <property type="entry name" value="DhaK_ATP"/>
</dbReference>
<evidence type="ECO:0000256" key="10">
    <source>
        <dbReference type="ARBA" id="ARBA00048898"/>
    </source>
</evidence>
<dbReference type="FunFam" id="3.40.50.10440:FF:000002">
    <property type="entry name" value="Dihydroxyacetone kinase"/>
    <property type="match status" value="1"/>
</dbReference>
<dbReference type="Pfam" id="PF02733">
    <property type="entry name" value="Dak1"/>
    <property type="match status" value="1"/>
</dbReference>
<keyword evidence="5" id="KW-0547">Nucleotide-binding</keyword>
<comment type="similarity">
    <text evidence="3">Belongs to the dihydroxyacetone kinase (DAK) family.</text>
</comment>
<dbReference type="UniPathway" id="UPA00617">
    <property type="reaction ID" value="UER00669"/>
</dbReference>
<dbReference type="GO" id="GO:0004371">
    <property type="term" value="F:glycerone kinase activity"/>
    <property type="evidence" value="ECO:0007669"/>
    <property type="project" value="UniProtKB-EC"/>
</dbReference>
<sequence>MAAKHFVNDPALLVNSALHALTLTNPSVALDAENKIVYRRPGYASQVSIISGGGSGHEPSFGAFVGEGLLAASVAGTIFASPSAEQIRRCVMSRVDTEKGILITVMNYTGDVLNFGMAVEKARAAGLKVEMLVVGDDVGVGREKAGKVGRRGIAGTVLVHKITGALAATGASLEDVYKVGKLTADNIVSVGASLDHVHVPGRAPPNPNSEESLAYEEVEIGMGIHNEPGSGRAKVGLPELVKRMLTQLLDSKDKDRAFLNVNSNEIVLLVNNLGGVSVLELGGITAEVVGQLEKSYNIKPVRILAGTYMTSLNGLGFSISLLNVVNTNIGGPSMLQLLDAPTEATGWAAPIRKETWEAKSTSTRTDSAGVEEDIKPSGLKLDPEISKIALTAGLQRLIAAEPDVTRFDTVVGDGDCGIGLKRGAESVLSTISNEKLSGDAVVDLAKIVQVVENTMDGTSGALYAIFLNSLLAALRETASVGQATPEVWAKALQSASEALSKYTPAKPGDRTLVDALHPFVETLNKTGDIKQAAEASRKGAEGTKGMKASLGRTVYIGGTGFEQVPDPGAWGLSEFFLGLAGLGDSDYELV</sequence>
<evidence type="ECO:0000256" key="11">
    <source>
        <dbReference type="PIRSR" id="PIRSR612734-1"/>
    </source>
</evidence>
<dbReference type="AlphaFoldDB" id="A0A5N6K2C5"/>
<dbReference type="FunFam" id="3.30.1180.20:FF:000001">
    <property type="entry name" value="Dihydroxyacetone kinase 1"/>
    <property type="match status" value="1"/>
</dbReference>
<name>A0A5N6K2C5_MONLA</name>
<feature type="binding site" evidence="12">
    <location>
        <begin position="54"/>
        <end position="57"/>
    </location>
    <ligand>
        <name>substrate</name>
    </ligand>
</feature>
<dbReference type="SMART" id="SM01120">
    <property type="entry name" value="Dak2"/>
    <property type="match status" value="1"/>
</dbReference>
<evidence type="ECO:0000256" key="3">
    <source>
        <dbReference type="ARBA" id="ARBA00008757"/>
    </source>
</evidence>
<evidence type="ECO:0000256" key="8">
    <source>
        <dbReference type="ARBA" id="ARBA00022840"/>
    </source>
</evidence>
<dbReference type="Gene3D" id="3.30.1180.20">
    <property type="entry name" value="Dihydroxyacetone kinase, domain 2"/>
    <property type="match status" value="1"/>
</dbReference>
<dbReference type="PROSITE" id="PS51481">
    <property type="entry name" value="DHAK"/>
    <property type="match status" value="1"/>
</dbReference>
<dbReference type="InterPro" id="IPR004007">
    <property type="entry name" value="DhaL_dom"/>
</dbReference>
<dbReference type="InterPro" id="IPR004006">
    <property type="entry name" value="DhaK_dom"/>
</dbReference>
<feature type="domain" description="DhaK" evidence="14">
    <location>
        <begin position="9"/>
        <end position="347"/>
    </location>
</feature>